<accession>A0A380PPG8</accession>
<proteinExistence type="predicted"/>
<name>A0A380PPG8_YERFR</name>
<gene>
    <name evidence="1" type="ORF">NCTC11470_00518</name>
</gene>
<evidence type="ECO:0000313" key="2">
    <source>
        <dbReference type="Proteomes" id="UP000254835"/>
    </source>
</evidence>
<protein>
    <submittedName>
        <fullName evidence="1">Uncharacterized protein</fullName>
    </submittedName>
</protein>
<dbReference type="OrthoDB" id="6506308at2"/>
<sequence length="222" mass="23985">MTYSVYVTNDSGAPQNVAIFMSDGSSNSGFSLVWSLKTINDGGNYLFNWDQTTFGLGWGSSDRPIDVGVLFVSGQTPTAVFPNTAGGDNVLPIQYKNGAFLSGEPYTNSSLFNKLEIKTDTSFTVSNSLTMSVALYMGITPALVIQGMPNTDYYFDVPQMSYYLTVTDLALGAALPKPNTQTSDDLRIQLTASMSTPTKIAFGPGDTSLEYVLSDTLTFKKR</sequence>
<dbReference type="AlphaFoldDB" id="A0A380PPG8"/>
<evidence type="ECO:0000313" key="1">
    <source>
        <dbReference type="EMBL" id="SUP75505.1"/>
    </source>
</evidence>
<reference evidence="1 2" key="1">
    <citation type="submission" date="2018-06" db="EMBL/GenBank/DDBJ databases">
        <authorList>
            <consortium name="Pathogen Informatics"/>
            <person name="Doyle S."/>
        </authorList>
    </citation>
    <scope>NUCLEOTIDE SEQUENCE [LARGE SCALE GENOMIC DNA]</scope>
    <source>
        <strain evidence="1 2">NCTC11470</strain>
    </source>
</reference>
<dbReference type="EMBL" id="UHJA01000001">
    <property type="protein sequence ID" value="SUP75505.1"/>
    <property type="molecule type" value="Genomic_DNA"/>
</dbReference>
<organism evidence="1 2">
    <name type="scientific">Yersinia frederiksenii</name>
    <dbReference type="NCBI Taxonomy" id="29484"/>
    <lineage>
        <taxon>Bacteria</taxon>
        <taxon>Pseudomonadati</taxon>
        <taxon>Pseudomonadota</taxon>
        <taxon>Gammaproteobacteria</taxon>
        <taxon>Enterobacterales</taxon>
        <taxon>Yersiniaceae</taxon>
        <taxon>Yersinia</taxon>
    </lineage>
</organism>
<dbReference type="Proteomes" id="UP000254835">
    <property type="component" value="Unassembled WGS sequence"/>
</dbReference>